<reference evidence="2" key="1">
    <citation type="journal article" date="2015" name="Nature">
        <title>Complex archaea that bridge the gap between prokaryotes and eukaryotes.</title>
        <authorList>
            <person name="Spang A."/>
            <person name="Saw J.H."/>
            <person name="Jorgensen S.L."/>
            <person name="Zaremba-Niedzwiedzka K."/>
            <person name="Martijn J."/>
            <person name="Lind A.E."/>
            <person name="van Eijk R."/>
            <person name="Schleper C."/>
            <person name="Guy L."/>
            <person name="Ettema T.J."/>
        </authorList>
    </citation>
    <scope>NUCLEOTIDE SEQUENCE</scope>
</reference>
<sequence>MQGKDDATVYSEGRGMNCSECGKFISPDWGNLAYMCYMCSECGYDWKATAEVESDPELSAILLAEGDPSEYVELGATIKPIIWYIKRETRKGRRYKCHMRGEQVVLPAY</sequence>
<proteinExistence type="predicted"/>
<dbReference type="GO" id="GO:0043565">
    <property type="term" value="F:sequence-specific DNA binding"/>
    <property type="evidence" value="ECO:0007669"/>
    <property type="project" value="InterPro"/>
</dbReference>
<evidence type="ECO:0000313" key="2">
    <source>
        <dbReference type="EMBL" id="KKL62852.1"/>
    </source>
</evidence>
<dbReference type="PROSITE" id="PS50114">
    <property type="entry name" value="GATA_ZN_FINGER_2"/>
    <property type="match status" value="1"/>
</dbReference>
<dbReference type="EMBL" id="LAZR01028360">
    <property type="protein sequence ID" value="KKL62852.1"/>
    <property type="molecule type" value="Genomic_DNA"/>
</dbReference>
<gene>
    <name evidence="2" type="ORF">LCGC14_2180980</name>
</gene>
<evidence type="ECO:0000259" key="1">
    <source>
        <dbReference type="PROSITE" id="PS50114"/>
    </source>
</evidence>
<dbReference type="GO" id="GO:0006355">
    <property type="term" value="P:regulation of DNA-templated transcription"/>
    <property type="evidence" value="ECO:0007669"/>
    <property type="project" value="InterPro"/>
</dbReference>
<feature type="domain" description="GATA-type" evidence="1">
    <location>
        <begin position="12"/>
        <end position="47"/>
    </location>
</feature>
<organism evidence="2">
    <name type="scientific">marine sediment metagenome</name>
    <dbReference type="NCBI Taxonomy" id="412755"/>
    <lineage>
        <taxon>unclassified sequences</taxon>
        <taxon>metagenomes</taxon>
        <taxon>ecological metagenomes</taxon>
    </lineage>
</organism>
<comment type="caution">
    <text evidence="2">The sequence shown here is derived from an EMBL/GenBank/DDBJ whole genome shotgun (WGS) entry which is preliminary data.</text>
</comment>
<dbReference type="AlphaFoldDB" id="A0A0F9GI86"/>
<name>A0A0F9GI86_9ZZZZ</name>
<protein>
    <recommendedName>
        <fullName evidence="1">GATA-type domain-containing protein</fullName>
    </recommendedName>
</protein>
<accession>A0A0F9GI86</accession>
<dbReference type="InterPro" id="IPR000679">
    <property type="entry name" value="Znf_GATA"/>
</dbReference>